<evidence type="ECO:0000313" key="3">
    <source>
        <dbReference type="EMBL" id="MFC4531498.1"/>
    </source>
</evidence>
<dbReference type="RefSeq" id="WP_380840117.1">
    <property type="nucleotide sequence ID" value="NZ_JBHSFP010000006.1"/>
</dbReference>
<dbReference type="InterPro" id="IPR012340">
    <property type="entry name" value="NA-bd_OB-fold"/>
</dbReference>
<organism evidence="3 4">
    <name type="scientific">Sphaerisporangium dianthi</name>
    <dbReference type="NCBI Taxonomy" id="1436120"/>
    <lineage>
        <taxon>Bacteria</taxon>
        <taxon>Bacillati</taxon>
        <taxon>Actinomycetota</taxon>
        <taxon>Actinomycetes</taxon>
        <taxon>Streptosporangiales</taxon>
        <taxon>Streptosporangiaceae</taxon>
        <taxon>Sphaerisporangium</taxon>
    </lineage>
</organism>
<feature type="domain" description="CSD" evidence="2">
    <location>
        <begin position="9"/>
        <end position="77"/>
    </location>
</feature>
<name>A0ABV9CEJ6_9ACTN</name>
<sequence length="114" mass="12871">MTHDDERDATIGIVAEWHDIDGLGVITSDDLPGEVWVHFSHIVMKPPRNLTVGQSVRFTWEEFPQDGYRFRAVRVWPVGRGDQSEGIAANEIPSAESGGYHSHLELQYDNVEPE</sequence>
<dbReference type="Pfam" id="PF00313">
    <property type="entry name" value="CSD"/>
    <property type="match status" value="1"/>
</dbReference>
<comment type="caution">
    <text evidence="3">The sequence shown here is derived from an EMBL/GenBank/DDBJ whole genome shotgun (WGS) entry which is preliminary data.</text>
</comment>
<evidence type="ECO:0000259" key="2">
    <source>
        <dbReference type="PROSITE" id="PS51857"/>
    </source>
</evidence>
<dbReference type="Gene3D" id="2.40.50.140">
    <property type="entry name" value="Nucleic acid-binding proteins"/>
    <property type="match status" value="1"/>
</dbReference>
<keyword evidence="4" id="KW-1185">Reference proteome</keyword>
<dbReference type="SUPFAM" id="SSF50249">
    <property type="entry name" value="Nucleic acid-binding proteins"/>
    <property type="match status" value="1"/>
</dbReference>
<dbReference type="PROSITE" id="PS51857">
    <property type="entry name" value="CSD_2"/>
    <property type="match status" value="1"/>
</dbReference>
<gene>
    <name evidence="3" type="ORF">ACFO60_12045</name>
</gene>
<dbReference type="EMBL" id="JBHSFP010000006">
    <property type="protein sequence ID" value="MFC4531498.1"/>
    <property type="molecule type" value="Genomic_DNA"/>
</dbReference>
<feature type="region of interest" description="Disordered" evidence="1">
    <location>
        <begin position="91"/>
        <end position="114"/>
    </location>
</feature>
<dbReference type="Proteomes" id="UP001596004">
    <property type="component" value="Unassembled WGS sequence"/>
</dbReference>
<proteinExistence type="predicted"/>
<dbReference type="InterPro" id="IPR002059">
    <property type="entry name" value="CSP_DNA-bd"/>
</dbReference>
<evidence type="ECO:0000256" key="1">
    <source>
        <dbReference type="SAM" id="MobiDB-lite"/>
    </source>
</evidence>
<evidence type="ECO:0000313" key="4">
    <source>
        <dbReference type="Proteomes" id="UP001596004"/>
    </source>
</evidence>
<reference evidence="4" key="1">
    <citation type="journal article" date="2019" name="Int. J. Syst. Evol. Microbiol.">
        <title>The Global Catalogue of Microorganisms (GCM) 10K type strain sequencing project: providing services to taxonomists for standard genome sequencing and annotation.</title>
        <authorList>
            <consortium name="The Broad Institute Genomics Platform"/>
            <consortium name="The Broad Institute Genome Sequencing Center for Infectious Disease"/>
            <person name="Wu L."/>
            <person name="Ma J."/>
        </authorList>
    </citation>
    <scope>NUCLEOTIDE SEQUENCE [LARGE SCALE GENOMIC DNA]</scope>
    <source>
        <strain evidence="4">CGMCC 4.7132</strain>
    </source>
</reference>
<protein>
    <submittedName>
        <fullName evidence="3">Cold-shock protein</fullName>
    </submittedName>
</protein>
<accession>A0ABV9CEJ6</accession>